<evidence type="ECO:0000256" key="1">
    <source>
        <dbReference type="SAM" id="Phobius"/>
    </source>
</evidence>
<name>A0A2V1DLC6_9PLEO</name>
<evidence type="ECO:0000313" key="3">
    <source>
        <dbReference type="Proteomes" id="UP000244855"/>
    </source>
</evidence>
<proteinExistence type="predicted"/>
<organism evidence="2 3">
    <name type="scientific">Periconia macrospinosa</name>
    <dbReference type="NCBI Taxonomy" id="97972"/>
    <lineage>
        <taxon>Eukaryota</taxon>
        <taxon>Fungi</taxon>
        <taxon>Dikarya</taxon>
        <taxon>Ascomycota</taxon>
        <taxon>Pezizomycotina</taxon>
        <taxon>Dothideomycetes</taxon>
        <taxon>Pleosporomycetidae</taxon>
        <taxon>Pleosporales</taxon>
        <taxon>Massarineae</taxon>
        <taxon>Periconiaceae</taxon>
        <taxon>Periconia</taxon>
    </lineage>
</organism>
<feature type="transmembrane region" description="Helical" evidence="1">
    <location>
        <begin position="120"/>
        <end position="142"/>
    </location>
</feature>
<sequence length="173" mass="19536">MKHNRMIVQEKGYCLEKLPLLSSRFYRYSFFGNRIKVFEGDGKSALQLHVRINVPAYYIPSPEQPLASRKTCRRCNLPNTTLFTIGDIMLTASPNCATALHCLVPVKDSRGLGGLLSKDVFFIYSRIAFSFVPFILHSITITPSSSSLLLPFFEILPSLAINFLVYFMCIDEG</sequence>
<feature type="transmembrane region" description="Helical" evidence="1">
    <location>
        <begin position="148"/>
        <end position="169"/>
    </location>
</feature>
<accession>A0A2V1DLC6</accession>
<dbReference type="Proteomes" id="UP000244855">
    <property type="component" value="Unassembled WGS sequence"/>
</dbReference>
<keyword evidence="3" id="KW-1185">Reference proteome</keyword>
<keyword evidence="1" id="KW-1133">Transmembrane helix</keyword>
<keyword evidence="1" id="KW-0472">Membrane</keyword>
<gene>
    <name evidence="2" type="ORF">DM02DRAFT_60946</name>
</gene>
<evidence type="ECO:0000313" key="2">
    <source>
        <dbReference type="EMBL" id="PVH98049.1"/>
    </source>
</evidence>
<protein>
    <submittedName>
        <fullName evidence="2">Uncharacterized protein</fullName>
    </submittedName>
</protein>
<keyword evidence="1" id="KW-0812">Transmembrane</keyword>
<reference evidence="2 3" key="1">
    <citation type="journal article" date="2018" name="Sci. Rep.">
        <title>Comparative genomics provides insights into the lifestyle and reveals functional heterogeneity of dark septate endophytic fungi.</title>
        <authorList>
            <person name="Knapp D.G."/>
            <person name="Nemeth J.B."/>
            <person name="Barry K."/>
            <person name="Hainaut M."/>
            <person name="Henrissat B."/>
            <person name="Johnson J."/>
            <person name="Kuo A."/>
            <person name="Lim J.H.P."/>
            <person name="Lipzen A."/>
            <person name="Nolan M."/>
            <person name="Ohm R.A."/>
            <person name="Tamas L."/>
            <person name="Grigoriev I.V."/>
            <person name="Spatafora J.W."/>
            <person name="Nagy L.G."/>
            <person name="Kovacs G.M."/>
        </authorList>
    </citation>
    <scope>NUCLEOTIDE SEQUENCE [LARGE SCALE GENOMIC DNA]</scope>
    <source>
        <strain evidence="2 3">DSE2036</strain>
    </source>
</reference>
<dbReference type="AlphaFoldDB" id="A0A2V1DLC6"/>
<dbReference type="EMBL" id="KZ805422">
    <property type="protein sequence ID" value="PVH98049.1"/>
    <property type="molecule type" value="Genomic_DNA"/>
</dbReference>